<keyword evidence="2" id="KW-1185">Reference proteome</keyword>
<gene>
    <name evidence="1" type="ORF">PBRASI_LOCUS7193</name>
</gene>
<accession>A0A9N9GCA3</accession>
<organism evidence="1 2">
    <name type="scientific">Paraglomus brasilianum</name>
    <dbReference type="NCBI Taxonomy" id="144538"/>
    <lineage>
        <taxon>Eukaryota</taxon>
        <taxon>Fungi</taxon>
        <taxon>Fungi incertae sedis</taxon>
        <taxon>Mucoromycota</taxon>
        <taxon>Glomeromycotina</taxon>
        <taxon>Glomeromycetes</taxon>
        <taxon>Paraglomerales</taxon>
        <taxon>Paraglomeraceae</taxon>
        <taxon>Paraglomus</taxon>
    </lineage>
</organism>
<protein>
    <submittedName>
        <fullName evidence="1">4056_t:CDS:1</fullName>
    </submittedName>
</protein>
<dbReference type="Proteomes" id="UP000789739">
    <property type="component" value="Unassembled WGS sequence"/>
</dbReference>
<name>A0A9N9GCA3_9GLOM</name>
<comment type="caution">
    <text evidence="1">The sequence shown here is derived from an EMBL/GenBank/DDBJ whole genome shotgun (WGS) entry which is preliminary data.</text>
</comment>
<proteinExistence type="predicted"/>
<evidence type="ECO:0000313" key="2">
    <source>
        <dbReference type="Proteomes" id="UP000789739"/>
    </source>
</evidence>
<evidence type="ECO:0000313" key="1">
    <source>
        <dbReference type="EMBL" id="CAG8592371.1"/>
    </source>
</evidence>
<reference evidence="1" key="1">
    <citation type="submission" date="2021-06" db="EMBL/GenBank/DDBJ databases">
        <authorList>
            <person name="Kallberg Y."/>
            <person name="Tangrot J."/>
            <person name="Rosling A."/>
        </authorList>
    </citation>
    <scope>NUCLEOTIDE SEQUENCE</scope>
    <source>
        <strain evidence="1">BR232B</strain>
    </source>
</reference>
<dbReference type="EMBL" id="CAJVPI010001064">
    <property type="protein sequence ID" value="CAG8592371.1"/>
    <property type="molecule type" value="Genomic_DNA"/>
</dbReference>
<dbReference type="AlphaFoldDB" id="A0A9N9GCA3"/>
<sequence>MEMYNARGAWTKGPVGYKVPTYGSSTIRQVFEIVFLRENEEEW</sequence>